<keyword evidence="2" id="KW-1185">Reference proteome</keyword>
<protein>
    <recommendedName>
        <fullName evidence="3">Glycosyltransferase family 1 protein</fullName>
    </recommendedName>
</protein>
<dbReference type="EMBL" id="JAMLJN010000003">
    <property type="protein sequence ID" value="MCL9769753.1"/>
    <property type="molecule type" value="Genomic_DNA"/>
</dbReference>
<accession>A0ABT0TFK6</accession>
<dbReference type="Proteomes" id="UP001203342">
    <property type="component" value="Unassembled WGS sequence"/>
</dbReference>
<organism evidence="1 2">
    <name type="scientific">Flavobacterium fragile</name>
    <dbReference type="NCBI Taxonomy" id="2949085"/>
    <lineage>
        <taxon>Bacteria</taxon>
        <taxon>Pseudomonadati</taxon>
        <taxon>Bacteroidota</taxon>
        <taxon>Flavobacteriia</taxon>
        <taxon>Flavobacteriales</taxon>
        <taxon>Flavobacteriaceae</taxon>
        <taxon>Flavobacterium</taxon>
    </lineage>
</organism>
<sequence>MINIEIKQWTSHHNHFMYSLLLYCESNRMVFKVKINESLSSVGIVIKYNEKIAYLDYSDDFHFSDMPEKYDFYYKRSLKREHMRHNIFPLNFQVNFAYHPYKMALKMPLDFNFIKQSKVEFSRAIDFLKITNMSHFSMLLSKFKNSSTANNGRVIFCTRLWDPKNTNDEEEKIRRERQNFFRINACRIIKANYKNSFVGVFDSELARKLCPELIFNSKVLSKKAYLEELLKADICIADDGLKDSAGWKIGEYLMLGKAVITTPLNVYISDFYEGKNYMVLTNRASFEELPEKIDFLLEDDKYKQMGLNNKNWSEKYLFPNSYIENILKNLK</sequence>
<gene>
    <name evidence="1" type="ORF">NAT47_04920</name>
</gene>
<comment type="caution">
    <text evidence="1">The sequence shown here is derived from an EMBL/GenBank/DDBJ whole genome shotgun (WGS) entry which is preliminary data.</text>
</comment>
<evidence type="ECO:0000313" key="1">
    <source>
        <dbReference type="EMBL" id="MCL9769753.1"/>
    </source>
</evidence>
<reference evidence="1 2" key="1">
    <citation type="submission" date="2022-05" db="EMBL/GenBank/DDBJ databases">
        <title>Flavobacterium sp., isolated from activated sludge.</title>
        <authorList>
            <person name="Ran Q."/>
        </authorList>
    </citation>
    <scope>NUCLEOTIDE SEQUENCE [LARGE SCALE GENOMIC DNA]</scope>
    <source>
        <strain evidence="1 2">HXWNR69</strain>
    </source>
</reference>
<dbReference type="Gene3D" id="3.40.50.2000">
    <property type="entry name" value="Glycogen Phosphorylase B"/>
    <property type="match status" value="1"/>
</dbReference>
<proteinExistence type="predicted"/>
<evidence type="ECO:0008006" key="3">
    <source>
        <dbReference type="Google" id="ProtNLM"/>
    </source>
</evidence>
<name>A0ABT0TFK6_9FLAO</name>
<dbReference type="RefSeq" id="WP_250580871.1">
    <property type="nucleotide sequence ID" value="NZ_JAMLJN010000003.1"/>
</dbReference>
<evidence type="ECO:0000313" key="2">
    <source>
        <dbReference type="Proteomes" id="UP001203342"/>
    </source>
</evidence>